<protein>
    <recommendedName>
        <fullName evidence="4">F-box domain-containing protein</fullName>
    </recommendedName>
</protein>
<keyword evidence="1" id="KW-1133">Transmembrane helix</keyword>
<gene>
    <name evidence="2" type="ORF">BU16DRAFT_518772</name>
</gene>
<feature type="transmembrane region" description="Helical" evidence="1">
    <location>
        <begin position="208"/>
        <end position="230"/>
    </location>
</feature>
<evidence type="ECO:0000313" key="3">
    <source>
        <dbReference type="Proteomes" id="UP000799750"/>
    </source>
</evidence>
<dbReference type="AlphaFoldDB" id="A0A6A6QCB4"/>
<organism evidence="2 3">
    <name type="scientific">Lophium mytilinum</name>
    <dbReference type="NCBI Taxonomy" id="390894"/>
    <lineage>
        <taxon>Eukaryota</taxon>
        <taxon>Fungi</taxon>
        <taxon>Dikarya</taxon>
        <taxon>Ascomycota</taxon>
        <taxon>Pezizomycotina</taxon>
        <taxon>Dothideomycetes</taxon>
        <taxon>Pleosporomycetidae</taxon>
        <taxon>Mytilinidiales</taxon>
        <taxon>Mytilinidiaceae</taxon>
        <taxon>Lophium</taxon>
    </lineage>
</organism>
<feature type="transmembrane region" description="Helical" evidence="1">
    <location>
        <begin position="12"/>
        <end position="30"/>
    </location>
</feature>
<feature type="transmembrane region" description="Helical" evidence="1">
    <location>
        <begin position="79"/>
        <end position="104"/>
    </location>
</feature>
<keyword evidence="1" id="KW-0472">Membrane</keyword>
<accession>A0A6A6QCB4</accession>
<dbReference type="OrthoDB" id="4191440at2759"/>
<evidence type="ECO:0000256" key="1">
    <source>
        <dbReference type="SAM" id="Phobius"/>
    </source>
</evidence>
<evidence type="ECO:0008006" key="4">
    <source>
        <dbReference type="Google" id="ProtNLM"/>
    </source>
</evidence>
<proteinExistence type="predicted"/>
<dbReference type="Proteomes" id="UP000799750">
    <property type="component" value="Unassembled WGS sequence"/>
</dbReference>
<evidence type="ECO:0000313" key="2">
    <source>
        <dbReference type="EMBL" id="KAF2490078.1"/>
    </source>
</evidence>
<name>A0A6A6QCB4_9PEZI</name>
<reference evidence="2" key="1">
    <citation type="journal article" date="2020" name="Stud. Mycol.">
        <title>101 Dothideomycetes genomes: a test case for predicting lifestyles and emergence of pathogens.</title>
        <authorList>
            <person name="Haridas S."/>
            <person name="Albert R."/>
            <person name="Binder M."/>
            <person name="Bloem J."/>
            <person name="Labutti K."/>
            <person name="Salamov A."/>
            <person name="Andreopoulos B."/>
            <person name="Baker S."/>
            <person name="Barry K."/>
            <person name="Bills G."/>
            <person name="Bluhm B."/>
            <person name="Cannon C."/>
            <person name="Castanera R."/>
            <person name="Culley D."/>
            <person name="Daum C."/>
            <person name="Ezra D."/>
            <person name="Gonzalez J."/>
            <person name="Henrissat B."/>
            <person name="Kuo A."/>
            <person name="Liang C."/>
            <person name="Lipzen A."/>
            <person name="Lutzoni F."/>
            <person name="Magnuson J."/>
            <person name="Mondo S."/>
            <person name="Nolan M."/>
            <person name="Ohm R."/>
            <person name="Pangilinan J."/>
            <person name="Park H.-J."/>
            <person name="Ramirez L."/>
            <person name="Alfaro M."/>
            <person name="Sun H."/>
            <person name="Tritt A."/>
            <person name="Yoshinaga Y."/>
            <person name="Zwiers L.-H."/>
            <person name="Turgeon B."/>
            <person name="Goodwin S."/>
            <person name="Spatafora J."/>
            <person name="Crous P."/>
            <person name="Grigoriev I."/>
        </authorList>
    </citation>
    <scope>NUCLEOTIDE SEQUENCE</scope>
    <source>
        <strain evidence="2">CBS 269.34</strain>
    </source>
</reference>
<sequence>MAKLQAAASGYPVAILRFAIFVPFGIYFATAGQHWTTIRKHDVLQHAPYSPSIGHGELIAARWTKTGFYWNFAIWIPNIIFPGPLVFLVGVFDAAIATMLSIAVNSQTKHSPHTFGACKWGGAETWQVPNGTESFFTVAGRLNATVASPERMCRDYVQEWQYSMSIVSLYWTIALCNLFFSITSTVSAFKSSTPQTFRKNMFDSAMAIPRLVFFILMGLSIIPVIIFRCLPIPIKSRFRFGTRYTVRATEVVPPPNEIKMRMMRPTPIPPSQTRYDTYGAYEQSTNALADFLNYDILVLLARDLHYVDLINLSLTSKTMRDVVFPGTDHAARSDHFALYTCEPDSKTECWNCTLQTCRGCGFWSNMPQTSTLFHLDACEPYCSSCYFSHVCARKGKVMDNTKCVCAPKPPPSLWKRVMFGETSARNQAGGAYARTAASRLLCAMCWEMGPDEVARRREERTKAELRDPNRCKACAKCGLALGRGVRWWVHSQCGKECRSRLHLPWGILGKSRDEEG</sequence>
<dbReference type="EMBL" id="MU004198">
    <property type="protein sequence ID" value="KAF2490078.1"/>
    <property type="molecule type" value="Genomic_DNA"/>
</dbReference>
<keyword evidence="1" id="KW-0812">Transmembrane</keyword>
<keyword evidence="3" id="KW-1185">Reference proteome</keyword>
<feature type="transmembrane region" description="Helical" evidence="1">
    <location>
        <begin position="169"/>
        <end position="188"/>
    </location>
</feature>